<dbReference type="Proteomes" id="UP001607303">
    <property type="component" value="Unassembled WGS sequence"/>
</dbReference>
<organism evidence="1 2">
    <name type="scientific">Vespula maculifrons</name>
    <name type="common">Eastern yellow jacket</name>
    <name type="synonym">Wasp</name>
    <dbReference type="NCBI Taxonomy" id="7453"/>
    <lineage>
        <taxon>Eukaryota</taxon>
        <taxon>Metazoa</taxon>
        <taxon>Ecdysozoa</taxon>
        <taxon>Arthropoda</taxon>
        <taxon>Hexapoda</taxon>
        <taxon>Insecta</taxon>
        <taxon>Pterygota</taxon>
        <taxon>Neoptera</taxon>
        <taxon>Endopterygota</taxon>
        <taxon>Hymenoptera</taxon>
        <taxon>Apocrita</taxon>
        <taxon>Aculeata</taxon>
        <taxon>Vespoidea</taxon>
        <taxon>Vespidae</taxon>
        <taxon>Vespinae</taxon>
        <taxon>Vespula</taxon>
    </lineage>
</organism>
<evidence type="ECO:0000313" key="1">
    <source>
        <dbReference type="EMBL" id="KAL2723717.1"/>
    </source>
</evidence>
<dbReference type="EMBL" id="JAYRBN010000113">
    <property type="protein sequence ID" value="KAL2723717.1"/>
    <property type="molecule type" value="Genomic_DNA"/>
</dbReference>
<dbReference type="AlphaFoldDB" id="A0ABD2ASX5"/>
<name>A0ABD2ASX5_VESMC</name>
<proteinExistence type="predicted"/>
<evidence type="ECO:0000313" key="2">
    <source>
        <dbReference type="Proteomes" id="UP001607303"/>
    </source>
</evidence>
<sequence>MIYKEVAQAIIANNGLYTPGLENKHYWFLEISSEQISYCIFVTLYDGGTLISANQSSSSCSLCGNTSHWLRGNSFREIRICSRIT</sequence>
<comment type="caution">
    <text evidence="1">The sequence shown here is derived from an EMBL/GenBank/DDBJ whole genome shotgun (WGS) entry which is preliminary data.</text>
</comment>
<protein>
    <submittedName>
        <fullName evidence="1">Uncharacterized protein</fullName>
    </submittedName>
</protein>
<reference evidence="1 2" key="1">
    <citation type="journal article" date="2024" name="Ann. Entomol. Soc. Am.">
        <title>Genomic analyses of the southern and eastern yellowjacket wasps (Hymenoptera: Vespidae) reveal evolutionary signatures of social life.</title>
        <authorList>
            <person name="Catto M.A."/>
            <person name="Caine P.B."/>
            <person name="Orr S.E."/>
            <person name="Hunt B.G."/>
            <person name="Goodisman M.A.D."/>
        </authorList>
    </citation>
    <scope>NUCLEOTIDE SEQUENCE [LARGE SCALE GENOMIC DNA]</scope>
    <source>
        <strain evidence="1">232</strain>
        <tissue evidence="1">Head and thorax</tissue>
    </source>
</reference>
<keyword evidence="2" id="KW-1185">Reference proteome</keyword>
<accession>A0ABD2ASX5</accession>
<gene>
    <name evidence="1" type="ORF">V1477_018949</name>
</gene>